<dbReference type="SUPFAM" id="SSF54786">
    <property type="entry name" value="YcfA/nrd intein domain"/>
    <property type="match status" value="1"/>
</dbReference>
<keyword evidence="6" id="KW-0694">RNA-binding</keyword>
<evidence type="ECO:0000256" key="7">
    <source>
        <dbReference type="ARBA" id="ARBA00023016"/>
    </source>
</evidence>
<evidence type="ECO:0000313" key="8">
    <source>
        <dbReference type="EMBL" id="OGK42770.1"/>
    </source>
</evidence>
<dbReference type="GO" id="GO:0004519">
    <property type="term" value="F:endonuclease activity"/>
    <property type="evidence" value="ECO:0007669"/>
    <property type="project" value="UniProtKB-KW"/>
</dbReference>
<evidence type="ECO:0008006" key="10">
    <source>
        <dbReference type="Google" id="ProtNLM"/>
    </source>
</evidence>
<evidence type="ECO:0000256" key="5">
    <source>
        <dbReference type="ARBA" id="ARBA00022801"/>
    </source>
</evidence>
<dbReference type="GO" id="GO:0016787">
    <property type="term" value="F:hydrolase activity"/>
    <property type="evidence" value="ECO:0007669"/>
    <property type="project" value="UniProtKB-KW"/>
</dbReference>
<accession>A0A1F7IHC4</accession>
<organism evidence="8 9">
    <name type="scientific">Candidatus Roizmanbacteria bacterium RIFCSPLOWO2_01_FULL_35_13</name>
    <dbReference type="NCBI Taxonomy" id="1802055"/>
    <lineage>
        <taxon>Bacteria</taxon>
        <taxon>Candidatus Roizmaniibacteriota</taxon>
    </lineage>
</organism>
<dbReference type="Proteomes" id="UP000179270">
    <property type="component" value="Unassembled WGS sequence"/>
</dbReference>
<evidence type="ECO:0000256" key="3">
    <source>
        <dbReference type="ARBA" id="ARBA00022722"/>
    </source>
</evidence>
<keyword evidence="7" id="KW-0346">Stress response</keyword>
<gene>
    <name evidence="8" type="ORF">A3A74_00970</name>
</gene>
<evidence type="ECO:0000313" key="9">
    <source>
        <dbReference type="Proteomes" id="UP000179270"/>
    </source>
</evidence>
<dbReference type="Gene3D" id="3.30.920.30">
    <property type="entry name" value="Hypothetical protein"/>
    <property type="match status" value="1"/>
</dbReference>
<reference evidence="8 9" key="1">
    <citation type="journal article" date="2016" name="Nat. Commun.">
        <title>Thousands of microbial genomes shed light on interconnected biogeochemical processes in an aquifer system.</title>
        <authorList>
            <person name="Anantharaman K."/>
            <person name="Brown C.T."/>
            <person name="Hug L.A."/>
            <person name="Sharon I."/>
            <person name="Castelle C.J."/>
            <person name="Probst A.J."/>
            <person name="Thomas B.C."/>
            <person name="Singh A."/>
            <person name="Wilkins M.J."/>
            <person name="Karaoz U."/>
            <person name="Brodie E.L."/>
            <person name="Williams K.H."/>
            <person name="Hubbard S.S."/>
            <person name="Banfield J.F."/>
        </authorList>
    </citation>
    <scope>NUCLEOTIDE SEQUENCE [LARGE SCALE GENOMIC DNA]</scope>
</reference>
<evidence type="ECO:0000256" key="2">
    <source>
        <dbReference type="ARBA" id="ARBA00022649"/>
    </source>
</evidence>
<protein>
    <recommendedName>
        <fullName evidence="10">Addiction module toxin, HicA family</fullName>
    </recommendedName>
</protein>
<dbReference type="InterPro" id="IPR012933">
    <property type="entry name" value="HicA_mRNA_interferase"/>
</dbReference>
<comment type="similarity">
    <text evidence="1">Belongs to the HicA mRNA interferase family.</text>
</comment>
<dbReference type="InterPro" id="IPR038570">
    <property type="entry name" value="HicA_sf"/>
</dbReference>
<evidence type="ECO:0000256" key="4">
    <source>
        <dbReference type="ARBA" id="ARBA00022759"/>
    </source>
</evidence>
<dbReference type="Pfam" id="PF07927">
    <property type="entry name" value="HicA_toxin"/>
    <property type="match status" value="1"/>
</dbReference>
<dbReference type="STRING" id="1802055.A3A74_00970"/>
<keyword evidence="5" id="KW-0378">Hydrolase</keyword>
<evidence type="ECO:0000256" key="1">
    <source>
        <dbReference type="ARBA" id="ARBA00006620"/>
    </source>
</evidence>
<proteinExistence type="inferred from homology"/>
<dbReference type="AlphaFoldDB" id="A0A1F7IHC4"/>
<name>A0A1F7IHC4_9BACT</name>
<keyword evidence="2" id="KW-1277">Toxin-antitoxin system</keyword>
<keyword evidence="4" id="KW-0255">Endonuclease</keyword>
<dbReference type="EMBL" id="MGAF01000004">
    <property type="protein sequence ID" value="OGK42770.1"/>
    <property type="molecule type" value="Genomic_DNA"/>
</dbReference>
<dbReference type="GO" id="GO:0003729">
    <property type="term" value="F:mRNA binding"/>
    <property type="evidence" value="ECO:0007669"/>
    <property type="project" value="InterPro"/>
</dbReference>
<keyword evidence="3" id="KW-0540">Nuclease</keyword>
<evidence type="ECO:0000256" key="6">
    <source>
        <dbReference type="ARBA" id="ARBA00022884"/>
    </source>
</evidence>
<comment type="caution">
    <text evidence="8">The sequence shown here is derived from an EMBL/GenBank/DDBJ whole genome shotgun (WGS) entry which is preliminary data.</text>
</comment>
<sequence length="73" mass="8186">MPKIYSARIVLKALKKAGFVKISQKGSHIKLKGVREGRILTVIVPNHKTVARGTFQSVLEQAEMTSLEFEDYV</sequence>